<dbReference type="InterPro" id="IPR006665">
    <property type="entry name" value="OmpA-like"/>
</dbReference>
<evidence type="ECO:0000256" key="1">
    <source>
        <dbReference type="ARBA" id="ARBA00004442"/>
    </source>
</evidence>
<dbReference type="EMBL" id="AQQZ01000002">
    <property type="protein sequence ID" value="KNG94695.1"/>
    <property type="molecule type" value="Genomic_DNA"/>
</dbReference>
<proteinExistence type="predicted"/>
<evidence type="ECO:0000259" key="6">
    <source>
        <dbReference type="PROSITE" id="PS51123"/>
    </source>
</evidence>
<protein>
    <submittedName>
        <fullName evidence="7">Cell envelope biogenesis protein OmpA</fullName>
    </submittedName>
</protein>
<feature type="chain" id="PRO_5005554220" evidence="5">
    <location>
        <begin position="25"/>
        <end position="310"/>
    </location>
</feature>
<evidence type="ECO:0000256" key="4">
    <source>
        <dbReference type="PROSITE-ProRule" id="PRU00473"/>
    </source>
</evidence>
<comment type="caution">
    <text evidence="7">The sequence shown here is derived from an EMBL/GenBank/DDBJ whole genome shotgun (WGS) entry which is preliminary data.</text>
</comment>
<keyword evidence="5" id="KW-0732">Signal</keyword>
<comment type="subcellular location">
    <subcellularLocation>
        <location evidence="1">Cell outer membrane</location>
    </subcellularLocation>
</comment>
<dbReference type="OrthoDB" id="9792021at2"/>
<keyword evidence="8" id="KW-1185">Reference proteome</keyword>
<dbReference type="InterPro" id="IPR006664">
    <property type="entry name" value="OMP_bac"/>
</dbReference>
<dbReference type="PRINTS" id="PR01021">
    <property type="entry name" value="OMPADOMAIN"/>
</dbReference>
<keyword evidence="3" id="KW-0998">Cell outer membrane</keyword>
<dbReference type="PANTHER" id="PTHR30329">
    <property type="entry name" value="STATOR ELEMENT OF FLAGELLAR MOTOR COMPLEX"/>
    <property type="match status" value="1"/>
</dbReference>
<feature type="domain" description="OmpA-like" evidence="6">
    <location>
        <begin position="192"/>
        <end position="310"/>
    </location>
</feature>
<reference evidence="7 8" key="1">
    <citation type="journal article" date="2015" name="Int. J. Syst. Evol. Microbiol.">
        <title>Aestuariivita atlantica sp. nov., isolated from deep sea sediment of the Atlantic Ocean.</title>
        <authorList>
            <person name="Li G."/>
            <person name="Lai Q."/>
            <person name="Du Y."/>
            <person name="Liu X."/>
            <person name="Sun F."/>
            <person name="Shao Z."/>
        </authorList>
    </citation>
    <scope>NUCLEOTIDE SEQUENCE [LARGE SCALE GENOMIC DNA]</scope>
    <source>
        <strain evidence="7 8">22II-S11-z3</strain>
    </source>
</reference>
<evidence type="ECO:0000256" key="2">
    <source>
        <dbReference type="ARBA" id="ARBA00023136"/>
    </source>
</evidence>
<dbReference type="Proteomes" id="UP000036938">
    <property type="component" value="Unassembled WGS sequence"/>
</dbReference>
<dbReference type="PROSITE" id="PS51123">
    <property type="entry name" value="OMPA_2"/>
    <property type="match status" value="1"/>
</dbReference>
<dbReference type="GO" id="GO:0009279">
    <property type="term" value="C:cell outer membrane"/>
    <property type="evidence" value="ECO:0007669"/>
    <property type="project" value="UniProtKB-SubCell"/>
</dbReference>
<dbReference type="CDD" id="cd07185">
    <property type="entry name" value="OmpA_C-like"/>
    <property type="match status" value="1"/>
</dbReference>
<evidence type="ECO:0000256" key="5">
    <source>
        <dbReference type="SAM" id="SignalP"/>
    </source>
</evidence>
<dbReference type="PATRIC" id="fig|1317121.7.peg.1315"/>
<evidence type="ECO:0000313" key="7">
    <source>
        <dbReference type="EMBL" id="KNG94695.1"/>
    </source>
</evidence>
<dbReference type="Pfam" id="PF00691">
    <property type="entry name" value="OmpA"/>
    <property type="match status" value="1"/>
</dbReference>
<dbReference type="InterPro" id="IPR050330">
    <property type="entry name" value="Bact_OuterMem_StrucFunc"/>
</dbReference>
<dbReference type="PANTHER" id="PTHR30329:SF21">
    <property type="entry name" value="LIPOPROTEIN YIAD-RELATED"/>
    <property type="match status" value="1"/>
</dbReference>
<gene>
    <name evidence="7" type="ORF">ATO11_04705</name>
</gene>
<dbReference type="Gene3D" id="3.30.1330.60">
    <property type="entry name" value="OmpA-like domain"/>
    <property type="match status" value="1"/>
</dbReference>
<keyword evidence="2 4" id="KW-0472">Membrane</keyword>
<feature type="signal peptide" evidence="5">
    <location>
        <begin position="1"/>
        <end position="24"/>
    </location>
</feature>
<evidence type="ECO:0000313" key="8">
    <source>
        <dbReference type="Proteomes" id="UP000036938"/>
    </source>
</evidence>
<evidence type="ECO:0000256" key="3">
    <source>
        <dbReference type="ARBA" id="ARBA00023237"/>
    </source>
</evidence>
<dbReference type="InterPro" id="IPR036737">
    <property type="entry name" value="OmpA-like_sf"/>
</dbReference>
<sequence>MPATGRTAAAAALLSLLAVTPLSALDLPRGAVSDGAQVRAFDSYALPTGPWSDGLLPTETFEGRVSRQAWRIPVAGLTTLQLIAPLRDQLEADGFDIVFECQAEVCGGFDFRFSIDVLPAPEMFVDLARYRFLSAWRAVDGARSAVSVLVSRTDEAGFVQIIQAGDAAAQATVTATASRVTSAGALSLGEALETDGRYILSDLAFETGSSALGAGPFASLATLADYLKANPGRRVALVGHTDSTGSLDGNIALSKRRAGSVRQRLIDTHGVPAAQMAAEGMGYLAPLTSNLTPEGRDRNRRVEVILISTE</sequence>
<dbReference type="SUPFAM" id="SSF103088">
    <property type="entry name" value="OmpA-like"/>
    <property type="match status" value="1"/>
</dbReference>
<dbReference type="AlphaFoldDB" id="A0A0L1JSG2"/>
<name>A0A0L1JSG2_9RHOB</name>
<dbReference type="STRING" id="1317121.ATO11_04705"/>
<accession>A0A0L1JSG2</accession>
<organism evidence="7 8">
    <name type="scientific">Pseudaestuariivita atlantica</name>
    <dbReference type="NCBI Taxonomy" id="1317121"/>
    <lineage>
        <taxon>Bacteria</taxon>
        <taxon>Pseudomonadati</taxon>
        <taxon>Pseudomonadota</taxon>
        <taxon>Alphaproteobacteria</taxon>
        <taxon>Rhodobacterales</taxon>
        <taxon>Paracoccaceae</taxon>
        <taxon>Pseudaestuariivita</taxon>
    </lineage>
</organism>